<evidence type="ECO:0000313" key="2">
    <source>
        <dbReference type="Proteomes" id="UP000646053"/>
    </source>
</evidence>
<proteinExistence type="predicted"/>
<sequence>MPKPTLFICQSCHSKPVDEASALQKRPIQLIVLSQQNPSVNLVWAIDLLLKLLHCLNRKLRCTADDVDRKAFS</sequence>
<dbReference type="Proteomes" id="UP000646053">
    <property type="component" value="Unassembled WGS sequence"/>
</dbReference>
<gene>
    <name evidence="1" type="ORF">GS601_09180</name>
</gene>
<accession>A0A8J7YZH8</accession>
<dbReference type="AlphaFoldDB" id="A0A8J7YZH8"/>
<evidence type="ECO:0000313" key="1">
    <source>
        <dbReference type="EMBL" id="NDJ17457.1"/>
    </source>
</evidence>
<organism evidence="1 2">
    <name type="scientific">Myxacorys almedinensis A</name>
    <dbReference type="NCBI Taxonomy" id="2690445"/>
    <lineage>
        <taxon>Bacteria</taxon>
        <taxon>Bacillati</taxon>
        <taxon>Cyanobacteriota</taxon>
        <taxon>Cyanophyceae</taxon>
        <taxon>Leptolyngbyales</taxon>
        <taxon>Leptolyngbyaceae</taxon>
        <taxon>Myxacorys</taxon>
        <taxon>Myxacorys almedinensis</taxon>
    </lineage>
</organism>
<comment type="caution">
    <text evidence="1">The sequence shown here is derived from an EMBL/GenBank/DDBJ whole genome shotgun (WGS) entry which is preliminary data.</text>
</comment>
<dbReference type="EMBL" id="WVIE01000008">
    <property type="protein sequence ID" value="NDJ17457.1"/>
    <property type="molecule type" value="Genomic_DNA"/>
</dbReference>
<name>A0A8J7YZH8_9CYAN</name>
<reference evidence="1" key="1">
    <citation type="submission" date="2019-12" db="EMBL/GenBank/DDBJ databases">
        <title>High-Quality draft genome sequences of three cyanobacteria isolated from the limestone walls of the Old Cathedral of Coimbra.</title>
        <authorList>
            <person name="Tiago I."/>
            <person name="Soares F."/>
            <person name="Portugal A."/>
        </authorList>
    </citation>
    <scope>NUCLEOTIDE SEQUENCE</scope>
    <source>
        <strain evidence="1">A</strain>
    </source>
</reference>
<keyword evidence="2" id="KW-1185">Reference proteome</keyword>
<protein>
    <submittedName>
        <fullName evidence="1">Uncharacterized protein</fullName>
    </submittedName>
</protein>
<dbReference type="RefSeq" id="WP_162422965.1">
    <property type="nucleotide sequence ID" value="NZ_WVIE01000008.1"/>
</dbReference>